<dbReference type="Pfam" id="PF01546">
    <property type="entry name" value="Peptidase_M20"/>
    <property type="match status" value="1"/>
</dbReference>
<keyword evidence="1 4" id="KW-0378">Hydrolase</keyword>
<dbReference type="PANTHER" id="PTHR11014">
    <property type="entry name" value="PEPTIDASE M20 FAMILY MEMBER"/>
    <property type="match status" value="1"/>
</dbReference>
<dbReference type="EMBL" id="FORH01000001">
    <property type="protein sequence ID" value="SFI55806.1"/>
    <property type="molecule type" value="Genomic_DNA"/>
</dbReference>
<comment type="cofactor">
    <cofactor evidence="2">
        <name>Mn(2+)</name>
        <dbReference type="ChEBI" id="CHEBI:29035"/>
    </cofactor>
    <text evidence="2">The Mn(2+) ion enhances activity.</text>
</comment>
<evidence type="ECO:0000313" key="4">
    <source>
        <dbReference type="EMBL" id="SFI55806.1"/>
    </source>
</evidence>
<dbReference type="AlphaFoldDB" id="A0A1I3J6R7"/>
<feature type="binding site" evidence="2">
    <location>
        <position position="109"/>
    </location>
    <ligand>
        <name>Mn(2+)</name>
        <dbReference type="ChEBI" id="CHEBI:29035"/>
        <label>2</label>
    </ligand>
</feature>
<protein>
    <submittedName>
        <fullName evidence="4">Hippurate hydrolase</fullName>
    </submittedName>
</protein>
<sequence>MQHMTPDRIAEDQDFITRMEAIRHDIHAHPETAFEEVRTAGIVAGFLEGLGLEVHRGLGKTGVVASLTGKRPGQKAIALRADMDALHITEDTGVPYTSTVPGKMHACGHDGHTTMLLGAAEKLSKNPDFAGTVRFVFQPAEEGGGGADEMIKDGLFERFPTDAIYGVHNGPMEPLGELTTRVGPYTSASDDWEVAFVGTGGHGASPEKATDPTVAAGHFMVALSNVVSRKVALTDWAVVSIGHVAGGERASPNIIPSEVVVAGTARSYRPEVRDALEREIGRLAEGCAIAAGVEARVTYDRGYPPLVNSEDEVALAGRAHAASVGAALTVTDAPAIGASEDFAYYLEKIPGAYVSIGNGDGPGSAFVHTPKFDFNDALIPIGVAYWMNVVAEELGGELSVA</sequence>
<dbReference type="PANTHER" id="PTHR11014:SF63">
    <property type="entry name" value="METALLOPEPTIDASE, PUTATIVE (AFU_ORTHOLOGUE AFUA_6G09600)-RELATED"/>
    <property type="match status" value="1"/>
</dbReference>
<keyword evidence="2" id="KW-0479">Metal-binding</keyword>
<gene>
    <name evidence="4" type="ORF">SAMN04487991_0253</name>
</gene>
<feature type="binding site" evidence="2">
    <location>
        <position position="107"/>
    </location>
    <ligand>
        <name>Mn(2+)</name>
        <dbReference type="ChEBI" id="CHEBI:29035"/>
        <label>2</label>
    </ligand>
</feature>
<dbReference type="Pfam" id="PF07687">
    <property type="entry name" value="M20_dimer"/>
    <property type="match status" value="1"/>
</dbReference>
<dbReference type="PIRSF" id="PIRSF005962">
    <property type="entry name" value="Pept_M20D_amidohydro"/>
    <property type="match status" value="1"/>
</dbReference>
<feature type="domain" description="Peptidase M20 dimerisation" evidence="3">
    <location>
        <begin position="192"/>
        <end position="281"/>
    </location>
</feature>
<evidence type="ECO:0000256" key="2">
    <source>
        <dbReference type="PIRSR" id="PIRSR005962-1"/>
    </source>
</evidence>
<keyword evidence="2" id="KW-0464">Manganese</keyword>
<feature type="binding site" evidence="2">
    <location>
        <position position="168"/>
    </location>
    <ligand>
        <name>Mn(2+)</name>
        <dbReference type="ChEBI" id="CHEBI:29035"/>
        <label>2</label>
    </ligand>
</feature>
<keyword evidence="5" id="KW-1185">Reference proteome</keyword>
<organism evidence="4 5">
    <name type="scientific">Celeribacter neptunius</name>
    <dbReference type="NCBI Taxonomy" id="588602"/>
    <lineage>
        <taxon>Bacteria</taxon>
        <taxon>Pseudomonadati</taxon>
        <taxon>Pseudomonadota</taxon>
        <taxon>Alphaproteobacteria</taxon>
        <taxon>Rhodobacterales</taxon>
        <taxon>Roseobacteraceae</taxon>
        <taxon>Celeribacter</taxon>
    </lineage>
</organism>
<dbReference type="InterPro" id="IPR036264">
    <property type="entry name" value="Bact_exopeptidase_dim_dom"/>
</dbReference>
<evidence type="ECO:0000256" key="1">
    <source>
        <dbReference type="ARBA" id="ARBA00022801"/>
    </source>
</evidence>
<dbReference type="Gene3D" id="3.40.630.10">
    <property type="entry name" value="Zn peptidases"/>
    <property type="match status" value="1"/>
</dbReference>
<dbReference type="GO" id="GO:0016787">
    <property type="term" value="F:hydrolase activity"/>
    <property type="evidence" value="ECO:0007669"/>
    <property type="project" value="UniProtKB-KW"/>
</dbReference>
<evidence type="ECO:0000313" key="5">
    <source>
        <dbReference type="Proteomes" id="UP000199630"/>
    </source>
</evidence>
<dbReference type="OrthoDB" id="9777385at2"/>
<dbReference type="STRING" id="588602.SAMN04487991_0253"/>
<dbReference type="SUPFAM" id="SSF53187">
    <property type="entry name" value="Zn-dependent exopeptidases"/>
    <property type="match status" value="1"/>
</dbReference>
<feature type="binding site" evidence="2">
    <location>
        <position position="142"/>
    </location>
    <ligand>
        <name>Mn(2+)</name>
        <dbReference type="ChEBI" id="CHEBI:29035"/>
        <label>2</label>
    </ligand>
</feature>
<dbReference type="NCBIfam" id="TIGR01891">
    <property type="entry name" value="amidohydrolases"/>
    <property type="match status" value="1"/>
</dbReference>
<evidence type="ECO:0000259" key="3">
    <source>
        <dbReference type="Pfam" id="PF07687"/>
    </source>
</evidence>
<dbReference type="InterPro" id="IPR011650">
    <property type="entry name" value="Peptidase_M20_dimer"/>
</dbReference>
<name>A0A1I3J6R7_9RHOB</name>
<reference evidence="5" key="1">
    <citation type="submission" date="2016-10" db="EMBL/GenBank/DDBJ databases">
        <authorList>
            <person name="Varghese N."/>
            <person name="Submissions S."/>
        </authorList>
    </citation>
    <scope>NUCLEOTIDE SEQUENCE [LARGE SCALE GENOMIC DNA]</scope>
    <source>
        <strain evidence="5">DSM 26471</strain>
    </source>
</reference>
<dbReference type="SUPFAM" id="SSF55031">
    <property type="entry name" value="Bacterial exopeptidase dimerisation domain"/>
    <property type="match status" value="1"/>
</dbReference>
<proteinExistence type="predicted"/>
<dbReference type="InterPro" id="IPR017439">
    <property type="entry name" value="Amidohydrolase"/>
</dbReference>
<accession>A0A1I3J6R7</accession>
<dbReference type="Gene3D" id="3.30.70.360">
    <property type="match status" value="1"/>
</dbReference>
<dbReference type="InterPro" id="IPR002933">
    <property type="entry name" value="Peptidase_M20"/>
</dbReference>
<feature type="binding site" evidence="2">
    <location>
        <position position="368"/>
    </location>
    <ligand>
        <name>Mn(2+)</name>
        <dbReference type="ChEBI" id="CHEBI:29035"/>
        <label>2</label>
    </ligand>
</feature>
<dbReference type="RefSeq" id="WP_090055962.1">
    <property type="nucleotide sequence ID" value="NZ_FORH01000001.1"/>
</dbReference>
<dbReference type="Proteomes" id="UP000199630">
    <property type="component" value="Unassembled WGS sequence"/>
</dbReference>
<dbReference type="GO" id="GO:0046872">
    <property type="term" value="F:metal ion binding"/>
    <property type="evidence" value="ECO:0007669"/>
    <property type="project" value="UniProtKB-KW"/>
</dbReference>